<dbReference type="InterPro" id="IPR025751">
    <property type="entry name" value="RsbRD_N_dom"/>
</dbReference>
<gene>
    <name evidence="5" type="ORF">ACFSJG_22345</name>
</gene>
<feature type="domain" description="RsbT co-antagonist protein RsbRD N-terminal" evidence="3">
    <location>
        <begin position="28"/>
        <end position="167"/>
    </location>
</feature>
<evidence type="ECO:0000259" key="3">
    <source>
        <dbReference type="Pfam" id="PF14361"/>
    </source>
</evidence>
<evidence type="ECO:0000259" key="4">
    <source>
        <dbReference type="Pfam" id="PF17853"/>
    </source>
</evidence>
<sequence length="409" mass="45106">MGDSTVVGDWLGHFVQSSMREEAVERFVAVVDAAILAALPAVAADAVLVEDLHRSTRHQWLAFLSSLGRADHNLFVPAQASDLARSLARRGMEVRVLLRVYLSAHHGVFAYLSEAIDRLSAEDNLPEEVLRTVWRRADRWMDESVEALIETFYVERERELAGSAARRAELVDEILAAKPIDLAHASTTLGHPLHLHQTAFLVWSGEVDERTASMLQSAAEELARTFDGGTLLTQLSGSRDLRCWVATVSPPPPATMAALAEKRFETVAVAVGRPGPGADGFRVSHLEARSAQRLAMDATSAPPFVDYRDVELLCMAMADLPALKRMVRREVGPICVADKNLAPVRETVLTYLANRMNVEATAERLYVHGNTVRYRLAKAEELLGCQLADRPRHLELALQYVAYFGPPAD</sequence>
<organism evidence="5 6">
    <name type="scientific">Rhodococcus gannanensis</name>
    <dbReference type="NCBI Taxonomy" id="1960308"/>
    <lineage>
        <taxon>Bacteria</taxon>
        <taxon>Bacillati</taxon>
        <taxon>Actinomycetota</taxon>
        <taxon>Actinomycetes</taxon>
        <taxon>Mycobacteriales</taxon>
        <taxon>Nocardiaceae</taxon>
        <taxon>Rhodococcus</taxon>
    </lineage>
</organism>
<dbReference type="Pfam" id="PF17853">
    <property type="entry name" value="GGDEF_2"/>
    <property type="match status" value="1"/>
</dbReference>
<dbReference type="PANTHER" id="PTHR33744">
    <property type="entry name" value="CARBOHYDRATE DIACID REGULATOR"/>
    <property type="match status" value="1"/>
</dbReference>
<feature type="domain" description="PucR C-terminal helix-turn-helix" evidence="2">
    <location>
        <begin position="345"/>
        <end position="399"/>
    </location>
</feature>
<comment type="similarity">
    <text evidence="1">Belongs to the CdaR family.</text>
</comment>
<name>A0ABW4P8W5_9NOCA</name>
<evidence type="ECO:0000256" key="1">
    <source>
        <dbReference type="ARBA" id="ARBA00006754"/>
    </source>
</evidence>
<protein>
    <submittedName>
        <fullName evidence="5">PucR family transcriptional regulator</fullName>
    </submittedName>
</protein>
<dbReference type="PANTHER" id="PTHR33744:SF1">
    <property type="entry name" value="DNA-BINDING TRANSCRIPTIONAL ACTIVATOR ADER"/>
    <property type="match status" value="1"/>
</dbReference>
<comment type="caution">
    <text evidence="5">The sequence shown here is derived from an EMBL/GenBank/DDBJ whole genome shotgun (WGS) entry which is preliminary data.</text>
</comment>
<dbReference type="InterPro" id="IPR051448">
    <property type="entry name" value="CdaR-like_regulators"/>
</dbReference>
<dbReference type="Proteomes" id="UP001597286">
    <property type="component" value="Unassembled WGS sequence"/>
</dbReference>
<dbReference type="Pfam" id="PF14361">
    <property type="entry name" value="RsbRD_N"/>
    <property type="match status" value="1"/>
</dbReference>
<dbReference type="InterPro" id="IPR042070">
    <property type="entry name" value="PucR_C-HTH_sf"/>
</dbReference>
<proteinExistence type="inferred from homology"/>
<dbReference type="Gene3D" id="1.10.10.2840">
    <property type="entry name" value="PucR C-terminal helix-turn-helix domain"/>
    <property type="match status" value="1"/>
</dbReference>
<dbReference type="InterPro" id="IPR041522">
    <property type="entry name" value="CdaR_GGDEF"/>
</dbReference>
<reference evidence="6" key="1">
    <citation type="journal article" date="2019" name="Int. J. Syst. Evol. Microbiol.">
        <title>The Global Catalogue of Microorganisms (GCM) 10K type strain sequencing project: providing services to taxonomists for standard genome sequencing and annotation.</title>
        <authorList>
            <consortium name="The Broad Institute Genomics Platform"/>
            <consortium name="The Broad Institute Genome Sequencing Center for Infectious Disease"/>
            <person name="Wu L."/>
            <person name="Ma J."/>
        </authorList>
    </citation>
    <scope>NUCLEOTIDE SEQUENCE [LARGE SCALE GENOMIC DNA]</scope>
    <source>
        <strain evidence="6">DT72</strain>
    </source>
</reference>
<dbReference type="InterPro" id="IPR025736">
    <property type="entry name" value="PucR_C-HTH_dom"/>
</dbReference>
<keyword evidence="6" id="KW-1185">Reference proteome</keyword>
<dbReference type="RefSeq" id="WP_378487419.1">
    <property type="nucleotide sequence ID" value="NZ_JBHUFB010000020.1"/>
</dbReference>
<feature type="domain" description="CdaR GGDEF-like" evidence="4">
    <location>
        <begin position="179"/>
        <end position="294"/>
    </location>
</feature>
<evidence type="ECO:0000313" key="6">
    <source>
        <dbReference type="Proteomes" id="UP001597286"/>
    </source>
</evidence>
<dbReference type="EMBL" id="JBHUFB010000020">
    <property type="protein sequence ID" value="MFD1814967.1"/>
    <property type="molecule type" value="Genomic_DNA"/>
</dbReference>
<dbReference type="Pfam" id="PF13556">
    <property type="entry name" value="HTH_30"/>
    <property type="match status" value="1"/>
</dbReference>
<evidence type="ECO:0000259" key="2">
    <source>
        <dbReference type="Pfam" id="PF13556"/>
    </source>
</evidence>
<evidence type="ECO:0000313" key="5">
    <source>
        <dbReference type="EMBL" id="MFD1814967.1"/>
    </source>
</evidence>
<accession>A0ABW4P8W5</accession>